<dbReference type="PANTHER" id="PTHR23504">
    <property type="entry name" value="MAJOR FACILITATOR SUPERFAMILY DOMAIN-CONTAINING PROTEIN 10"/>
    <property type="match status" value="1"/>
</dbReference>
<keyword evidence="5" id="KW-0472">Membrane</keyword>
<protein>
    <submittedName>
        <fullName evidence="6">Uncharacterized protein</fullName>
    </submittedName>
</protein>
<keyword evidence="4" id="KW-1133">Transmembrane helix</keyword>
<evidence type="ECO:0000313" key="7">
    <source>
        <dbReference type="Proteomes" id="UP000596661"/>
    </source>
</evidence>
<sequence>MVEVAELVGKWGFYRNEPARVSSLRWRLLSDTSSGRRVPTITFHRRQSIYDPRQELYYSSRGSSGIFPMSTEKLILRDSISRSSEESETLHFHTKNECDLIENLEELEEKSPSPKQSLFKNWPLMSSIIVFSVFQLHDMAYAEIFPLWAVSPKNYGGLSYSSEEVGEVLAISGMYYYRNVTTTKQSCGNCSILLNSQSQRGAANGISMTVMSLFKAAGPAGGGALFSWAQNHQNESFLSGTGSKSH</sequence>
<evidence type="ECO:0000256" key="4">
    <source>
        <dbReference type="ARBA" id="ARBA00022989"/>
    </source>
</evidence>
<organism evidence="6 7">
    <name type="scientific">Cannabis sativa</name>
    <name type="common">Hemp</name>
    <name type="synonym">Marijuana</name>
    <dbReference type="NCBI Taxonomy" id="3483"/>
    <lineage>
        <taxon>Eukaryota</taxon>
        <taxon>Viridiplantae</taxon>
        <taxon>Streptophyta</taxon>
        <taxon>Embryophyta</taxon>
        <taxon>Tracheophyta</taxon>
        <taxon>Spermatophyta</taxon>
        <taxon>Magnoliopsida</taxon>
        <taxon>eudicotyledons</taxon>
        <taxon>Gunneridae</taxon>
        <taxon>Pentapetalae</taxon>
        <taxon>rosids</taxon>
        <taxon>fabids</taxon>
        <taxon>Rosales</taxon>
        <taxon>Cannabaceae</taxon>
        <taxon>Cannabis</taxon>
    </lineage>
</organism>
<dbReference type="EMBL" id="UZAU01000714">
    <property type="status" value="NOT_ANNOTATED_CDS"/>
    <property type="molecule type" value="Genomic_DNA"/>
</dbReference>
<dbReference type="Proteomes" id="UP000596661">
    <property type="component" value="Chromosome 8"/>
</dbReference>
<dbReference type="GO" id="GO:0016020">
    <property type="term" value="C:membrane"/>
    <property type="evidence" value="ECO:0007669"/>
    <property type="project" value="UniProtKB-SubCell"/>
</dbReference>
<keyword evidence="2" id="KW-0813">Transport</keyword>
<dbReference type="AlphaFoldDB" id="A0A803Q920"/>
<evidence type="ECO:0000256" key="1">
    <source>
        <dbReference type="ARBA" id="ARBA00004141"/>
    </source>
</evidence>
<evidence type="ECO:0000313" key="6">
    <source>
        <dbReference type="EnsemblPlants" id="cds.evm.model.08.1552"/>
    </source>
</evidence>
<evidence type="ECO:0000256" key="5">
    <source>
        <dbReference type="ARBA" id="ARBA00023136"/>
    </source>
</evidence>
<name>A0A803Q920_CANSA</name>
<reference evidence="6" key="2">
    <citation type="submission" date="2021-03" db="UniProtKB">
        <authorList>
            <consortium name="EnsemblPlants"/>
        </authorList>
    </citation>
    <scope>IDENTIFICATION</scope>
</reference>
<comment type="subcellular location">
    <subcellularLocation>
        <location evidence="1">Membrane</location>
        <topology evidence="1">Multi-pass membrane protein</topology>
    </subcellularLocation>
</comment>
<accession>A0A803Q920</accession>
<reference evidence="6" key="1">
    <citation type="submission" date="2018-11" db="EMBL/GenBank/DDBJ databases">
        <authorList>
            <person name="Grassa J C."/>
        </authorList>
    </citation>
    <scope>NUCLEOTIDE SEQUENCE [LARGE SCALE GENOMIC DNA]</scope>
</reference>
<dbReference type="Gramene" id="evm.model.08.1552">
    <property type="protein sequence ID" value="cds.evm.model.08.1552"/>
    <property type="gene ID" value="evm.TU.08.1552"/>
</dbReference>
<evidence type="ECO:0000256" key="2">
    <source>
        <dbReference type="ARBA" id="ARBA00022448"/>
    </source>
</evidence>
<proteinExistence type="predicted"/>
<keyword evidence="7" id="KW-1185">Reference proteome</keyword>
<dbReference type="EnsemblPlants" id="evm.model.08.1552">
    <property type="protein sequence ID" value="cds.evm.model.08.1552"/>
    <property type="gene ID" value="evm.TU.08.1552"/>
</dbReference>
<keyword evidence="3" id="KW-0812">Transmembrane</keyword>
<dbReference type="PANTHER" id="PTHR23504:SF15">
    <property type="entry name" value="MAJOR FACILITATOR SUPERFAMILY (MFS) PROFILE DOMAIN-CONTAINING PROTEIN"/>
    <property type="match status" value="1"/>
</dbReference>
<evidence type="ECO:0000256" key="3">
    <source>
        <dbReference type="ARBA" id="ARBA00022692"/>
    </source>
</evidence>